<keyword evidence="1" id="KW-0812">Transmembrane</keyword>
<feature type="chain" id="PRO_5015324832" description="HupE / UreJ protein" evidence="2">
    <location>
        <begin position="26"/>
        <end position="337"/>
    </location>
</feature>
<evidence type="ECO:0000256" key="2">
    <source>
        <dbReference type="SAM" id="SignalP"/>
    </source>
</evidence>
<evidence type="ECO:0008006" key="5">
    <source>
        <dbReference type="Google" id="ProtNLM"/>
    </source>
</evidence>
<feature type="transmembrane region" description="Helical" evidence="1">
    <location>
        <begin position="311"/>
        <end position="329"/>
    </location>
</feature>
<keyword evidence="2" id="KW-0732">Signal</keyword>
<dbReference type="RefSeq" id="WP_207775225.1">
    <property type="nucleotide sequence ID" value="NZ_ONZG01000004.1"/>
</dbReference>
<proteinExistence type="predicted"/>
<dbReference type="InterPro" id="IPR032809">
    <property type="entry name" value="Put_HupE_UreJ"/>
</dbReference>
<dbReference type="Proteomes" id="UP000244898">
    <property type="component" value="Unassembled WGS sequence"/>
</dbReference>
<organism evidence="3 4">
    <name type="scientific">Falsiruegeria mediterranea M17</name>
    <dbReference type="NCBI Taxonomy" id="1200281"/>
    <lineage>
        <taxon>Bacteria</taxon>
        <taxon>Pseudomonadati</taxon>
        <taxon>Pseudomonadota</taxon>
        <taxon>Alphaproteobacteria</taxon>
        <taxon>Rhodobacterales</taxon>
        <taxon>Roseobacteraceae</taxon>
        <taxon>Falsiruegeria</taxon>
    </lineage>
</organism>
<evidence type="ECO:0000313" key="4">
    <source>
        <dbReference type="Proteomes" id="UP000244898"/>
    </source>
</evidence>
<feature type="transmembrane region" description="Helical" evidence="1">
    <location>
        <begin position="210"/>
        <end position="228"/>
    </location>
</feature>
<protein>
    <recommendedName>
        <fullName evidence="5">HupE / UreJ protein</fullName>
    </recommendedName>
</protein>
<evidence type="ECO:0000313" key="3">
    <source>
        <dbReference type="EMBL" id="SPJ28253.1"/>
    </source>
</evidence>
<name>A0A2R8C7B9_9RHOB</name>
<sequence>MLKCFWVALLAFVLNVLLPTPPSVAHSLGVDRAELIETRPGEYRLTAKVPRRIAPAIVTPALPEHCALTGSPNGERGGYAVVFTFQCAPALTADDTLVLPWKREGALLTVRWLGQEPVSRLAKREGNVIEVALAEWLAGSGTPLKAAKRYTILGIEHILIGIDHLLFVLALLFVVGGGWMLVKTITAFTVAHSITLGLATLGYVSLPSAPVEAAIALSIVFLASEIIGHARGRQSLTFKAPWLVAFAFGLLHGLGFAGALSEIGLPPSEIPVALLFFNVGVEIGQLLFVGVVLTLTWLLSQLALSSWWTKVVQGVVVYAIGTVAAYWLIERTLSMFA</sequence>
<feature type="transmembrane region" description="Helical" evidence="1">
    <location>
        <begin position="185"/>
        <end position="204"/>
    </location>
</feature>
<gene>
    <name evidence="3" type="ORF">TRM7615_01750</name>
</gene>
<keyword evidence="4" id="KW-1185">Reference proteome</keyword>
<feature type="transmembrane region" description="Helical" evidence="1">
    <location>
        <begin position="158"/>
        <end position="178"/>
    </location>
</feature>
<keyword evidence="1" id="KW-1133">Transmembrane helix</keyword>
<evidence type="ECO:0000256" key="1">
    <source>
        <dbReference type="SAM" id="Phobius"/>
    </source>
</evidence>
<feature type="transmembrane region" description="Helical" evidence="1">
    <location>
        <begin position="240"/>
        <end position="260"/>
    </location>
</feature>
<accession>A0A2R8C7B9</accession>
<reference evidence="4" key="1">
    <citation type="submission" date="2018-03" db="EMBL/GenBank/DDBJ databases">
        <authorList>
            <person name="Rodrigo-Torres L."/>
            <person name="Arahal R. D."/>
            <person name="Lucena T."/>
        </authorList>
    </citation>
    <scope>NUCLEOTIDE SEQUENCE [LARGE SCALE GENOMIC DNA]</scope>
    <source>
        <strain evidence="4">CECT 7615</strain>
    </source>
</reference>
<dbReference type="EMBL" id="ONZG01000004">
    <property type="protein sequence ID" value="SPJ28253.1"/>
    <property type="molecule type" value="Genomic_DNA"/>
</dbReference>
<dbReference type="AlphaFoldDB" id="A0A2R8C7B9"/>
<dbReference type="Pfam" id="PF13795">
    <property type="entry name" value="HupE_UreJ_2"/>
    <property type="match status" value="1"/>
</dbReference>
<keyword evidence="1" id="KW-0472">Membrane</keyword>
<feature type="transmembrane region" description="Helical" evidence="1">
    <location>
        <begin position="272"/>
        <end position="299"/>
    </location>
</feature>
<feature type="signal peptide" evidence="2">
    <location>
        <begin position="1"/>
        <end position="25"/>
    </location>
</feature>